<dbReference type="RefSeq" id="WP_345477032.1">
    <property type="nucleotide sequence ID" value="NZ_BAABLW010000005.1"/>
</dbReference>
<dbReference type="SUPFAM" id="SSF55961">
    <property type="entry name" value="Bet v1-like"/>
    <property type="match status" value="1"/>
</dbReference>
<accession>A0ABP9FU28</accession>
<dbReference type="Proteomes" id="UP001500368">
    <property type="component" value="Unassembled WGS sequence"/>
</dbReference>
<protein>
    <recommendedName>
        <fullName evidence="2">Activator of Hsp90 ATPase homologue 1/2-like C-terminal domain-containing protein</fullName>
    </recommendedName>
</protein>
<name>A0ABP9FU28_9MICC</name>
<dbReference type="EMBL" id="BAABLW010000005">
    <property type="protein sequence ID" value="GAA4917034.1"/>
    <property type="molecule type" value="Genomic_DNA"/>
</dbReference>
<comment type="similarity">
    <text evidence="1">Belongs to the AHA1 family.</text>
</comment>
<dbReference type="Pfam" id="PF08327">
    <property type="entry name" value="AHSA1"/>
    <property type="match status" value="1"/>
</dbReference>
<dbReference type="Gene3D" id="3.30.530.20">
    <property type="match status" value="1"/>
</dbReference>
<sequence>MKTPQPPGFADITLNGGTGRIRFERYLNTSLADAWSAVTQPERVARWFAPITVDGQEWITYWDDGREYAKGEIRQCEPQRLLELTWHASDDTKPLAETLLRVTLEEDDAGVLLTLEHKDLQAADFSQYAPGWHAYLDRLAEGDPDLDWSQRYHQLRSQYEPLLPAA</sequence>
<reference evidence="4" key="1">
    <citation type="journal article" date="2019" name="Int. J. Syst. Evol. Microbiol.">
        <title>The Global Catalogue of Microorganisms (GCM) 10K type strain sequencing project: providing services to taxonomists for standard genome sequencing and annotation.</title>
        <authorList>
            <consortium name="The Broad Institute Genomics Platform"/>
            <consortium name="The Broad Institute Genome Sequencing Center for Infectious Disease"/>
            <person name="Wu L."/>
            <person name="Ma J."/>
        </authorList>
    </citation>
    <scope>NUCLEOTIDE SEQUENCE [LARGE SCALE GENOMIC DNA]</scope>
    <source>
        <strain evidence="4">JCM 19129</strain>
    </source>
</reference>
<feature type="domain" description="Activator of Hsp90 ATPase homologue 1/2-like C-terminal" evidence="2">
    <location>
        <begin position="29"/>
        <end position="141"/>
    </location>
</feature>
<comment type="caution">
    <text evidence="3">The sequence shown here is derived from an EMBL/GenBank/DDBJ whole genome shotgun (WGS) entry which is preliminary data.</text>
</comment>
<organism evidence="3 4">
    <name type="scientific">Nesterenkonia rhizosphaerae</name>
    <dbReference type="NCBI Taxonomy" id="1348272"/>
    <lineage>
        <taxon>Bacteria</taxon>
        <taxon>Bacillati</taxon>
        <taxon>Actinomycetota</taxon>
        <taxon>Actinomycetes</taxon>
        <taxon>Micrococcales</taxon>
        <taxon>Micrococcaceae</taxon>
        <taxon>Nesterenkonia</taxon>
    </lineage>
</organism>
<dbReference type="InterPro" id="IPR013538">
    <property type="entry name" value="ASHA1/2-like_C"/>
</dbReference>
<evidence type="ECO:0000313" key="3">
    <source>
        <dbReference type="EMBL" id="GAA4917034.1"/>
    </source>
</evidence>
<evidence type="ECO:0000313" key="4">
    <source>
        <dbReference type="Proteomes" id="UP001500368"/>
    </source>
</evidence>
<proteinExistence type="inferred from homology"/>
<gene>
    <name evidence="3" type="ORF">GCM10025790_10650</name>
</gene>
<evidence type="ECO:0000259" key="2">
    <source>
        <dbReference type="Pfam" id="PF08327"/>
    </source>
</evidence>
<keyword evidence="4" id="KW-1185">Reference proteome</keyword>
<dbReference type="InterPro" id="IPR023393">
    <property type="entry name" value="START-like_dom_sf"/>
</dbReference>
<evidence type="ECO:0000256" key="1">
    <source>
        <dbReference type="ARBA" id="ARBA00006817"/>
    </source>
</evidence>